<dbReference type="Proteomes" id="UP001652700">
    <property type="component" value="Unplaced"/>
</dbReference>
<evidence type="ECO:0000259" key="3">
    <source>
        <dbReference type="PROSITE" id="PS51253"/>
    </source>
</evidence>
<dbReference type="InterPro" id="IPR050863">
    <property type="entry name" value="CenT-Element_Derived"/>
</dbReference>
<dbReference type="Pfam" id="PF03184">
    <property type="entry name" value="DDE_1"/>
    <property type="match status" value="1"/>
</dbReference>
<dbReference type="RefSeq" id="XP_050517123.1">
    <property type="nucleotide sequence ID" value="XM_050661166.1"/>
</dbReference>
<name>A0ABM5L3W6_DIAVI</name>
<dbReference type="PANTHER" id="PTHR19303:SF71">
    <property type="entry name" value="ZINC FINGER PHD-TYPE DOMAIN-CONTAINING PROTEIN"/>
    <property type="match status" value="1"/>
</dbReference>
<keyword evidence="5" id="KW-1185">Reference proteome</keyword>
<protein>
    <recommendedName>
        <fullName evidence="3">HTH CENPB-type domain-containing protein</fullName>
    </recommendedName>
</protein>
<accession>A0ABM5L3W6</accession>
<feature type="region of interest" description="Disordered" evidence="2">
    <location>
        <begin position="436"/>
        <end position="572"/>
    </location>
</feature>
<dbReference type="EnsemblMetazoa" id="XM_050661166.1">
    <property type="protein sequence ID" value="XP_050517123.1"/>
    <property type="gene ID" value="LOC126891842"/>
</dbReference>
<sequence length="675" mass="76378">MVRNRKKGKTKGNFDAESMKECVAAILDGESIRNAAKRFGLKYHTVGMYVKKFRDNPEGEHDMKLRNDTRKVFTDKQEDDLEAYLIKCSKMFYGLNNLETRKLAHEMAKMNNIDCPKNWKAPRMAGKDWLYGFMKRHPRLSLRVAEGCSIARAISFNKHNVNAFFNNFENLIKRYPELCDSSRIWNLDETKTETNQEPSRVISQKGQKQVAAAVNGERGTLVTTVLFINAARNTIPPALVFPRVHFKSHMINGAPNGTLGLAHQSGWIITYNFVHVMQHFIKCSGSSEKRRMLLICDNHENHLSIEAIELARANGVHILTVPPHCTHMLQPLDVGLNKPFKTYYNAAIDSWLKSNPGQRFGIYNVAACVGIAHGRAMLPQSIINSFKKTGIFPVDRHIFTDDMFAPSLVSERPNPPDETLSDEPLTCQLAASLPTLESEKPPSSSQISSENFQQPIDTPSTSSCQNSTPMPPQQPGCYFSPEEIRGYPKSKLNTSSKKPREKGTSRIITDTPEKLLLAEKQINKKTKKTSNPNAERTKSTKRKLLFENEKNEKTTDDENDKNSDDKVLEEPQQNFDRSELKIEDFVLVKFGTVKQKDVYYVGRITGKCDDGDVEISFLRMSSKVNYKFFYPIVPDISSASLSEIVALLPTPSEQGTKRQKSLLPFSVSLKNFNMH</sequence>
<dbReference type="InterPro" id="IPR004875">
    <property type="entry name" value="DDE_SF_endonuclease_dom"/>
</dbReference>
<dbReference type="PANTHER" id="PTHR19303">
    <property type="entry name" value="TRANSPOSON"/>
    <property type="match status" value="1"/>
</dbReference>
<proteinExistence type="predicted"/>
<keyword evidence="1" id="KW-0238">DNA-binding</keyword>
<feature type="domain" description="HTH CENPB-type" evidence="3">
    <location>
        <begin position="65"/>
        <end position="143"/>
    </location>
</feature>
<dbReference type="InterPro" id="IPR006600">
    <property type="entry name" value="HTH_CenpB_DNA-bd_dom"/>
</dbReference>
<feature type="compositionally biased region" description="Polar residues" evidence="2">
    <location>
        <begin position="451"/>
        <end position="468"/>
    </location>
</feature>
<evidence type="ECO:0000313" key="5">
    <source>
        <dbReference type="Proteomes" id="UP001652700"/>
    </source>
</evidence>
<evidence type="ECO:0000256" key="1">
    <source>
        <dbReference type="ARBA" id="ARBA00023125"/>
    </source>
</evidence>
<evidence type="ECO:0000313" key="4">
    <source>
        <dbReference type="EnsemblMetazoa" id="XP_050517123.1"/>
    </source>
</evidence>
<evidence type="ECO:0000256" key="2">
    <source>
        <dbReference type="SAM" id="MobiDB-lite"/>
    </source>
</evidence>
<organism evidence="4 5">
    <name type="scientific">Diabrotica virgifera virgifera</name>
    <name type="common">western corn rootworm</name>
    <dbReference type="NCBI Taxonomy" id="50390"/>
    <lineage>
        <taxon>Eukaryota</taxon>
        <taxon>Metazoa</taxon>
        <taxon>Ecdysozoa</taxon>
        <taxon>Arthropoda</taxon>
        <taxon>Hexapoda</taxon>
        <taxon>Insecta</taxon>
        <taxon>Pterygota</taxon>
        <taxon>Neoptera</taxon>
        <taxon>Endopterygota</taxon>
        <taxon>Coleoptera</taxon>
        <taxon>Polyphaga</taxon>
        <taxon>Cucujiformia</taxon>
        <taxon>Chrysomeloidea</taxon>
        <taxon>Chrysomelidae</taxon>
        <taxon>Galerucinae</taxon>
        <taxon>Diabroticina</taxon>
        <taxon>Diabroticites</taxon>
        <taxon>Diabrotica</taxon>
    </lineage>
</organism>
<reference evidence="4" key="1">
    <citation type="submission" date="2025-05" db="UniProtKB">
        <authorList>
            <consortium name="EnsemblMetazoa"/>
        </authorList>
    </citation>
    <scope>IDENTIFICATION</scope>
</reference>
<feature type="compositionally biased region" description="Basic and acidic residues" evidence="2">
    <location>
        <begin position="544"/>
        <end position="569"/>
    </location>
</feature>
<dbReference type="GeneID" id="126891842"/>
<feature type="compositionally biased region" description="Low complexity" evidence="2">
    <location>
        <begin position="441"/>
        <end position="450"/>
    </location>
</feature>
<dbReference type="PROSITE" id="PS51253">
    <property type="entry name" value="HTH_CENPB"/>
    <property type="match status" value="1"/>
</dbReference>